<dbReference type="PANTHER" id="PTHR33937">
    <property type="entry name" value="IRON-MOLYBDENUM PROTEIN-RELATED-RELATED"/>
    <property type="match status" value="1"/>
</dbReference>
<dbReference type="InterPro" id="IPR036105">
    <property type="entry name" value="DiNase_FeMo-co_biosyn_sf"/>
</dbReference>
<dbReference type="SUPFAM" id="SSF53146">
    <property type="entry name" value="Nitrogenase accessory factor-like"/>
    <property type="match status" value="1"/>
</dbReference>
<keyword evidence="4" id="KW-1185">Reference proteome</keyword>
<keyword evidence="1" id="KW-0535">Nitrogen fixation</keyword>
<dbReference type="AlphaFoldDB" id="A0A1V8M898"/>
<organism evidence="3 4">
    <name type="scientific">Methyloprofundus sedimenti</name>
    <dbReference type="NCBI Taxonomy" id="1420851"/>
    <lineage>
        <taxon>Bacteria</taxon>
        <taxon>Pseudomonadati</taxon>
        <taxon>Pseudomonadota</taxon>
        <taxon>Gammaproteobacteria</taxon>
        <taxon>Methylococcales</taxon>
        <taxon>Methylococcaceae</taxon>
        <taxon>Methyloprofundus</taxon>
    </lineage>
</organism>
<evidence type="ECO:0000313" key="4">
    <source>
        <dbReference type="Proteomes" id="UP000191980"/>
    </source>
</evidence>
<dbReference type="RefSeq" id="WP_080522419.1">
    <property type="nucleotide sequence ID" value="NZ_LPUF01000001.1"/>
</dbReference>
<reference evidence="3 4" key="1">
    <citation type="submission" date="2015-12" db="EMBL/GenBank/DDBJ databases">
        <authorList>
            <person name="Shamseldin A."/>
            <person name="Moawad H."/>
            <person name="Abd El-Rahim W.M."/>
            <person name="Sadowsky M.J."/>
        </authorList>
    </citation>
    <scope>NUCLEOTIDE SEQUENCE [LARGE SCALE GENOMIC DNA]</scope>
    <source>
        <strain evidence="3 4">WF1</strain>
    </source>
</reference>
<accession>A0A1V8M898</accession>
<dbReference type="OrthoDB" id="9797941at2"/>
<dbReference type="EMBL" id="LPUF01000001">
    <property type="protein sequence ID" value="OQK17810.1"/>
    <property type="molecule type" value="Genomic_DNA"/>
</dbReference>
<dbReference type="Proteomes" id="UP000191980">
    <property type="component" value="Unassembled WGS sequence"/>
</dbReference>
<protein>
    <recommendedName>
        <fullName evidence="2">Dinitrogenase iron-molybdenum cofactor biosynthesis domain-containing protein</fullName>
    </recommendedName>
</protein>
<dbReference type="InterPro" id="IPR003731">
    <property type="entry name" value="Di-Nase_FeMo-co_biosynth"/>
</dbReference>
<dbReference type="InterPro" id="IPR051840">
    <property type="entry name" value="NifX/NifY_domain"/>
</dbReference>
<evidence type="ECO:0000256" key="1">
    <source>
        <dbReference type="ARBA" id="ARBA00023231"/>
    </source>
</evidence>
<feature type="domain" description="Dinitrogenase iron-molybdenum cofactor biosynthesis" evidence="2">
    <location>
        <begin position="12"/>
        <end position="100"/>
    </location>
</feature>
<sequence>MKIAVASQNRRDITDHTGRCRKFWVYEIESAMIVSKELLELPKEQSFHESSPHDPSALDDVQVLIAGGLGTGLLRRLENKNIEALITTEISPDKAVEDYLKGTLVTLPAEPHEHGHQHGK</sequence>
<gene>
    <name evidence="3" type="ORF">AU255_08090</name>
</gene>
<evidence type="ECO:0000313" key="3">
    <source>
        <dbReference type="EMBL" id="OQK17810.1"/>
    </source>
</evidence>
<dbReference type="Pfam" id="PF02579">
    <property type="entry name" value="Nitro_FeMo-Co"/>
    <property type="match status" value="1"/>
</dbReference>
<name>A0A1V8M898_9GAMM</name>
<dbReference type="STRING" id="1420851.AU255_08090"/>
<evidence type="ECO:0000259" key="2">
    <source>
        <dbReference type="Pfam" id="PF02579"/>
    </source>
</evidence>
<comment type="caution">
    <text evidence="3">The sequence shown here is derived from an EMBL/GenBank/DDBJ whole genome shotgun (WGS) entry which is preliminary data.</text>
</comment>
<dbReference type="Gene3D" id="3.30.420.130">
    <property type="entry name" value="Dinitrogenase iron-molybdenum cofactor biosynthesis domain"/>
    <property type="match status" value="1"/>
</dbReference>
<dbReference type="PANTHER" id="PTHR33937:SF2">
    <property type="entry name" value="DINITROGENASE IRON-MOLYBDENUM COFACTOR BIOSYNTHESIS DOMAIN-CONTAINING PROTEIN"/>
    <property type="match status" value="1"/>
</dbReference>
<proteinExistence type="predicted"/>